<name>A0ACB8ZKC8_ARCLA</name>
<reference evidence="2" key="1">
    <citation type="journal article" date="2022" name="Mol. Ecol. Resour.">
        <title>The genomes of chicory, endive, great burdock and yacon provide insights into Asteraceae palaeo-polyploidization history and plant inulin production.</title>
        <authorList>
            <person name="Fan W."/>
            <person name="Wang S."/>
            <person name="Wang H."/>
            <person name="Wang A."/>
            <person name="Jiang F."/>
            <person name="Liu H."/>
            <person name="Zhao H."/>
            <person name="Xu D."/>
            <person name="Zhang Y."/>
        </authorList>
    </citation>
    <scope>NUCLEOTIDE SEQUENCE [LARGE SCALE GENOMIC DNA]</scope>
    <source>
        <strain evidence="2">cv. Niubang</strain>
    </source>
</reference>
<keyword evidence="2" id="KW-1185">Reference proteome</keyword>
<evidence type="ECO:0000313" key="2">
    <source>
        <dbReference type="Proteomes" id="UP001055879"/>
    </source>
</evidence>
<proteinExistence type="predicted"/>
<dbReference type="EMBL" id="CM042056">
    <property type="protein sequence ID" value="KAI3697779.1"/>
    <property type="molecule type" value="Genomic_DNA"/>
</dbReference>
<organism evidence="1 2">
    <name type="scientific">Arctium lappa</name>
    <name type="common">Greater burdock</name>
    <name type="synonym">Lappa major</name>
    <dbReference type="NCBI Taxonomy" id="4217"/>
    <lineage>
        <taxon>Eukaryota</taxon>
        <taxon>Viridiplantae</taxon>
        <taxon>Streptophyta</taxon>
        <taxon>Embryophyta</taxon>
        <taxon>Tracheophyta</taxon>
        <taxon>Spermatophyta</taxon>
        <taxon>Magnoliopsida</taxon>
        <taxon>eudicotyledons</taxon>
        <taxon>Gunneridae</taxon>
        <taxon>Pentapetalae</taxon>
        <taxon>asterids</taxon>
        <taxon>campanulids</taxon>
        <taxon>Asterales</taxon>
        <taxon>Asteraceae</taxon>
        <taxon>Carduoideae</taxon>
        <taxon>Cardueae</taxon>
        <taxon>Arctiinae</taxon>
        <taxon>Arctium</taxon>
    </lineage>
</organism>
<dbReference type="Proteomes" id="UP001055879">
    <property type="component" value="Linkage Group LG10"/>
</dbReference>
<comment type="caution">
    <text evidence="1">The sequence shown here is derived from an EMBL/GenBank/DDBJ whole genome shotgun (WGS) entry which is preliminary data.</text>
</comment>
<reference evidence="1 2" key="2">
    <citation type="journal article" date="2022" name="Mol. Ecol. Resour.">
        <title>The genomes of chicory, endive, great burdock and yacon provide insights into Asteraceae paleo-polyploidization history and plant inulin production.</title>
        <authorList>
            <person name="Fan W."/>
            <person name="Wang S."/>
            <person name="Wang H."/>
            <person name="Wang A."/>
            <person name="Jiang F."/>
            <person name="Liu H."/>
            <person name="Zhao H."/>
            <person name="Xu D."/>
            <person name="Zhang Y."/>
        </authorList>
    </citation>
    <scope>NUCLEOTIDE SEQUENCE [LARGE SCALE GENOMIC DNA]</scope>
    <source>
        <strain evidence="2">cv. Niubang</strain>
    </source>
</reference>
<gene>
    <name evidence="1" type="ORF">L6452_30876</name>
</gene>
<evidence type="ECO:0000313" key="1">
    <source>
        <dbReference type="EMBL" id="KAI3697779.1"/>
    </source>
</evidence>
<accession>A0ACB8ZKC8</accession>
<sequence length="344" mass="38463">MYDVYYDLPLDYAKLIFREIMLAAIAKEEDQNRDTEPRTLVFNRPTTLSTGYPNARPLPARMLAYLGSEEGKLAYIRGHRTSELSPATPPPPARIGFQVGEEDQEKATEATTAKLPKKTKKKRLVKLVDKEKHKALTKDQEDVLREEPAEEEEVPLQRKRQRTLVFEIPEVEIPQQEKPPNPLMVATSIAKQIAQLYTMDIGATDTPVVVEDDTLLTSAEAFVASAALMSDNQTTSEVLVRNHNDPVGLDHPQSKHNIYLNVNIDSEGAKNSLAKSGPCVGLEVTLDTYVTKDEFKTFVDFVLRKLEELKSSIPPAPKEQNPNIVAEALKANTEALQELKKSCE</sequence>
<protein>
    <submittedName>
        <fullName evidence="1">Uncharacterized protein</fullName>
    </submittedName>
</protein>